<dbReference type="PANTHER" id="PTHR48100">
    <property type="entry name" value="BROAD-SPECIFICITY PHOSPHATASE YOR283W-RELATED"/>
    <property type="match status" value="1"/>
</dbReference>
<dbReference type="RefSeq" id="WP_213249517.1">
    <property type="nucleotide sequence ID" value="NZ_CP045806.1"/>
</dbReference>
<name>A0ABX6IIB5_9ACTN</name>
<dbReference type="NCBIfam" id="TIGR03848">
    <property type="entry name" value="MSMEG_4193"/>
    <property type="match status" value="1"/>
</dbReference>
<dbReference type="CDD" id="cd07067">
    <property type="entry name" value="HP_PGM_like"/>
    <property type="match status" value="1"/>
</dbReference>
<dbReference type="InterPro" id="IPR029033">
    <property type="entry name" value="His_PPase_superfam"/>
</dbReference>
<organism evidence="2 3">
    <name type="scientific">Gordonia pseudamarae</name>
    <dbReference type="NCBI Taxonomy" id="2831662"/>
    <lineage>
        <taxon>Bacteria</taxon>
        <taxon>Bacillati</taxon>
        <taxon>Actinomycetota</taxon>
        <taxon>Actinomycetes</taxon>
        <taxon>Mycobacteriales</taxon>
        <taxon>Gordoniaceae</taxon>
        <taxon>Gordonia</taxon>
    </lineage>
</organism>
<reference evidence="2" key="1">
    <citation type="journal article" date="2021" name="Nat. Microbiol.">
        <title>Cocultivation of an ultrasmall environmental parasitic bacterium with lytic ability against bacteria associated with wastewater foams.</title>
        <authorList>
            <person name="Batinovic S."/>
            <person name="Rose J.J.A."/>
            <person name="Ratcliffe J."/>
            <person name="Seviour R.J."/>
            <person name="Petrovski S."/>
        </authorList>
    </citation>
    <scope>NUCLEOTIDE SEQUENCE</scope>
    <source>
        <strain evidence="2">CON9</strain>
    </source>
</reference>
<evidence type="ECO:0000313" key="3">
    <source>
        <dbReference type="Proteomes" id="UP001059836"/>
    </source>
</evidence>
<proteinExistence type="predicted"/>
<dbReference type="Proteomes" id="UP001059836">
    <property type="component" value="Chromosome"/>
</dbReference>
<dbReference type="InterPro" id="IPR013078">
    <property type="entry name" value="His_Pase_superF_clade-1"/>
</dbReference>
<protein>
    <submittedName>
        <fullName evidence="2">MSMEG_4193 family putative phosphomutase</fullName>
    </submittedName>
</protein>
<dbReference type="Pfam" id="PF00300">
    <property type="entry name" value="His_Phos_1"/>
    <property type="match status" value="1"/>
</dbReference>
<feature type="compositionally biased region" description="Basic and acidic residues" evidence="1">
    <location>
        <begin position="250"/>
        <end position="262"/>
    </location>
</feature>
<gene>
    <name evidence="2" type="ORF">GII31_11105</name>
</gene>
<dbReference type="PANTHER" id="PTHR48100:SF2">
    <property type="entry name" value="CONSERVED PROTEIN"/>
    <property type="match status" value="1"/>
</dbReference>
<feature type="region of interest" description="Disordered" evidence="1">
    <location>
        <begin position="214"/>
        <end position="262"/>
    </location>
</feature>
<dbReference type="InterPro" id="IPR050275">
    <property type="entry name" value="PGM_Phosphatase"/>
</dbReference>
<dbReference type="InterPro" id="IPR022492">
    <property type="entry name" value="Phosphomutase_MSMEG4193_put"/>
</dbReference>
<sequence length="262" mass="27737">MTVILVRHGRSTANTSGVLAGRTPGVGLDDLGREQADALVGRLAEHHGAIRAVVRSPLDRCAQTVEPLLGALRAAPGRADGVLEEVVDELAEVDYGSWTGRTIKELLAEPLWQVVQRQPSAAVFPGGEGLAQMSARSVAAIRSLDRRFAGDDGNGLWVACSHGDVIKSVIADAMGMHLDSFQRIVVDTASITVIRYGSTRPYIHTVNNTAAVPVPVPRPPRADGGDDAVVGGETGAHLRPGVKRPAPPPHQHDSLHDQRVRG</sequence>
<dbReference type="SMART" id="SM00855">
    <property type="entry name" value="PGAM"/>
    <property type="match status" value="1"/>
</dbReference>
<dbReference type="EMBL" id="CP045809">
    <property type="protein sequence ID" value="QHN35356.1"/>
    <property type="molecule type" value="Genomic_DNA"/>
</dbReference>
<evidence type="ECO:0000313" key="2">
    <source>
        <dbReference type="EMBL" id="QHN35356.1"/>
    </source>
</evidence>
<evidence type="ECO:0000256" key="1">
    <source>
        <dbReference type="SAM" id="MobiDB-lite"/>
    </source>
</evidence>
<keyword evidence="3" id="KW-1185">Reference proteome</keyword>
<dbReference type="Gene3D" id="3.40.50.1240">
    <property type="entry name" value="Phosphoglycerate mutase-like"/>
    <property type="match status" value="1"/>
</dbReference>
<accession>A0ABX6IIB5</accession>
<dbReference type="SUPFAM" id="SSF53254">
    <property type="entry name" value="Phosphoglycerate mutase-like"/>
    <property type="match status" value="1"/>
</dbReference>